<dbReference type="EMBL" id="JAHWGI010000137">
    <property type="protein sequence ID" value="KAK3910004.1"/>
    <property type="molecule type" value="Genomic_DNA"/>
</dbReference>
<dbReference type="PANTHER" id="PTHR31912">
    <property type="entry name" value="IP13529P"/>
    <property type="match status" value="1"/>
</dbReference>
<reference evidence="3" key="1">
    <citation type="submission" date="2021-07" db="EMBL/GenBank/DDBJ databases">
        <authorList>
            <person name="Catto M.A."/>
            <person name="Jacobson A."/>
            <person name="Kennedy G."/>
            <person name="Labadie P."/>
            <person name="Hunt B.G."/>
            <person name="Srinivasan R."/>
        </authorList>
    </citation>
    <scope>NUCLEOTIDE SEQUENCE</scope>
    <source>
        <strain evidence="3">PL_HMW_Pooled</strain>
        <tissue evidence="3">Head</tissue>
    </source>
</reference>
<reference evidence="3" key="2">
    <citation type="journal article" date="2023" name="BMC Genomics">
        <title>Pest status, molecular evolution, and epigenetic factors derived from the genome assembly of Frankliniella fusca, a thysanopteran phytovirus vector.</title>
        <authorList>
            <person name="Catto M.A."/>
            <person name="Labadie P.E."/>
            <person name="Jacobson A.L."/>
            <person name="Kennedy G.G."/>
            <person name="Srinivasan R."/>
            <person name="Hunt B.G."/>
        </authorList>
    </citation>
    <scope>NUCLEOTIDE SEQUENCE</scope>
    <source>
        <strain evidence="3">PL_HMW_Pooled</strain>
    </source>
</reference>
<evidence type="ECO:0000313" key="3">
    <source>
        <dbReference type="EMBL" id="KAK3910004.1"/>
    </source>
</evidence>
<dbReference type="PROSITE" id="PS00028">
    <property type="entry name" value="ZINC_FINGER_C2H2_1"/>
    <property type="match status" value="1"/>
</dbReference>
<dbReference type="SMART" id="SM00355">
    <property type="entry name" value="ZnF_C2H2"/>
    <property type="match status" value="4"/>
</dbReference>
<sequence length="1028" mass="117399">VMGIGTELYRCRIGLFSPNRSCSFKNNQPQLGFRGLSFRLVPAVTLCCLLLIAGIELNPGPPIYKCKYCDLSSSSISQYARHAAIHKLRKNFNVPCPYCDRQMKFASLESHISRFHRSARLRPQVMNIQMVKCSTCRLELSTRKDYMDHLQSHLKAGVQIQCVLSNNCQTPFMDKRKFQKHMSRCHAGVADFFEPTVVSVSECRSSSDEHSDEDGDADAGGQDKNFDCTEGAAEDFDPYPYSTIKDEVAKFYLRLEGDFNLPTSTVQMIAEQIKLITELSHHRLKIALKQELESFQIDALVISSVIGQTFKADPIFNVHHKSEDTDHLGTHHLRKKYWEKHFPYVDPKEHYYGLNRSGKRRIAHLISIKETLKVLLKNENIKEKLLKSFSEEEAEPTSVKKDYKDGEAFKKHKCQHNGEKCIQINLFQDAFDFNAFGPSFHKTLGFYYSLASLDPESISKVDLIQIAGFIVEKDLVPTEQEELDGKDVLKEAIQPILDELKDLRENGTVVDGETIPVCLFLLIGDSLGQHTVGGYVKSFSCEFFCRFCPISRTEFHLNPSETKAFRTTEEYDSAVQTAYLKWDQRRKHLLKAAQKATMRKARKAAEKVAARCSAPAKKTLMRTVIPQAAYKKLCAISYKAVKYRPSPFNSIPGFHCSSPSQPVCIAHDLFEGILKCVLPCVMDYFISEKEWFDLPTLNRRITNFKCKGSDARDRPKPFKSIDKLSGHAVENWNTLRLLPIMIADLIEDPDDEVWKVFLNLKEIVEYVCAPKIHWKNKRCVRYTNCVSMAQVAYLKQITRTFANSLKTMDDRFPNCLIPKVHFLCHYSDLIDIFGPLIKVCTLRFESVHMFFKAVIRNSKNYINVTKTMAEKSMLRFASHNSSDLFPADIVYDPSRSRCINLNTFPAEKKSALPKNFNPSQYEVLDTITVKGTEYKTGYYIPLNSSMLSTSLQVGKIDKILLDSSGCVCFLVQSMEAENSFQGYFTINSNKLSFQLLKHEELNDYYPLPSYEVTGKKCITLKHSICDEI</sequence>
<protein>
    <submittedName>
        <fullName evidence="3">Zinc finger and BTB domain-containing protein 17</fullName>
    </submittedName>
</protein>
<dbReference type="Proteomes" id="UP001219518">
    <property type="component" value="Unassembled WGS sequence"/>
</dbReference>
<feature type="non-terminal residue" evidence="3">
    <location>
        <position position="1"/>
    </location>
</feature>
<comment type="caution">
    <text evidence="3">The sequence shown here is derived from an EMBL/GenBank/DDBJ whole genome shotgun (WGS) entry which is preliminary data.</text>
</comment>
<evidence type="ECO:0000256" key="1">
    <source>
        <dbReference type="SAM" id="MobiDB-lite"/>
    </source>
</evidence>
<organism evidence="3 4">
    <name type="scientific">Frankliniella fusca</name>
    <dbReference type="NCBI Taxonomy" id="407009"/>
    <lineage>
        <taxon>Eukaryota</taxon>
        <taxon>Metazoa</taxon>
        <taxon>Ecdysozoa</taxon>
        <taxon>Arthropoda</taxon>
        <taxon>Hexapoda</taxon>
        <taxon>Insecta</taxon>
        <taxon>Pterygota</taxon>
        <taxon>Neoptera</taxon>
        <taxon>Paraneoptera</taxon>
        <taxon>Thysanoptera</taxon>
        <taxon>Terebrantia</taxon>
        <taxon>Thripoidea</taxon>
        <taxon>Thripidae</taxon>
        <taxon>Frankliniella</taxon>
    </lineage>
</organism>
<proteinExistence type="predicted"/>
<gene>
    <name evidence="3" type="ORF">KUF71_020013</name>
</gene>
<evidence type="ECO:0000259" key="2">
    <source>
        <dbReference type="PROSITE" id="PS00028"/>
    </source>
</evidence>
<name>A0AAE1GW00_9NEOP</name>
<evidence type="ECO:0000313" key="4">
    <source>
        <dbReference type="Proteomes" id="UP001219518"/>
    </source>
</evidence>
<dbReference type="PANTHER" id="PTHR31912:SF34">
    <property type="entry name" value="NOTOCHORD-RELATED PROTEIN"/>
    <property type="match status" value="1"/>
</dbReference>
<dbReference type="InterPro" id="IPR013087">
    <property type="entry name" value="Znf_C2H2_type"/>
</dbReference>
<dbReference type="Gene3D" id="3.30.160.60">
    <property type="entry name" value="Classic Zinc Finger"/>
    <property type="match status" value="1"/>
</dbReference>
<feature type="domain" description="C2H2-type" evidence="2">
    <location>
        <begin position="133"/>
        <end position="153"/>
    </location>
</feature>
<dbReference type="AlphaFoldDB" id="A0AAE1GW00"/>
<feature type="region of interest" description="Disordered" evidence="1">
    <location>
        <begin position="204"/>
        <end position="224"/>
    </location>
</feature>
<keyword evidence="4" id="KW-1185">Reference proteome</keyword>
<accession>A0AAE1GW00</accession>